<feature type="transmembrane region" description="Helical" evidence="1">
    <location>
        <begin position="60"/>
        <end position="78"/>
    </location>
</feature>
<accession>A0A212QL01</accession>
<evidence type="ECO:0000313" key="2">
    <source>
        <dbReference type="EMBL" id="SNB60083.1"/>
    </source>
</evidence>
<keyword evidence="1" id="KW-1133">Transmembrane helix</keyword>
<dbReference type="AlphaFoldDB" id="A0A212QL01"/>
<keyword evidence="1" id="KW-0472">Membrane</keyword>
<proteinExistence type="predicted"/>
<organism evidence="2 3">
    <name type="scientific">Thermoflexus hugenholtzii JAD2</name>
    <dbReference type="NCBI Taxonomy" id="877466"/>
    <lineage>
        <taxon>Bacteria</taxon>
        <taxon>Bacillati</taxon>
        <taxon>Chloroflexota</taxon>
        <taxon>Thermoflexia</taxon>
        <taxon>Thermoflexales</taxon>
        <taxon>Thermoflexaceae</taxon>
        <taxon>Thermoflexus</taxon>
    </lineage>
</organism>
<dbReference type="Proteomes" id="UP000197025">
    <property type="component" value="Unassembled WGS sequence"/>
</dbReference>
<evidence type="ECO:0000313" key="3">
    <source>
        <dbReference type="Proteomes" id="UP000197025"/>
    </source>
</evidence>
<keyword evidence="1" id="KW-0812">Transmembrane</keyword>
<sequence length="86" mass="9032">MSVLAHLLSDLLSGGIAGSTGLSPTPPPSPYHVFIPAVGAPSPSPAAATVSWTRFLESPWLYLALGVLIGAWLALRALERSRRSPR</sequence>
<dbReference type="EMBL" id="FYEK01000008">
    <property type="protein sequence ID" value="SNB60083.1"/>
    <property type="molecule type" value="Genomic_DNA"/>
</dbReference>
<keyword evidence="3" id="KW-1185">Reference proteome</keyword>
<dbReference type="InParanoid" id="A0A212QL01"/>
<name>A0A212QL01_9CHLR</name>
<protein>
    <submittedName>
        <fullName evidence="2">Uncharacterized protein</fullName>
    </submittedName>
</protein>
<reference evidence="3" key="1">
    <citation type="submission" date="2017-06" db="EMBL/GenBank/DDBJ databases">
        <authorList>
            <person name="Varghese N."/>
            <person name="Submissions S."/>
        </authorList>
    </citation>
    <scope>NUCLEOTIDE SEQUENCE [LARGE SCALE GENOMIC DNA]</scope>
    <source>
        <strain evidence="3">JAD2</strain>
    </source>
</reference>
<evidence type="ECO:0000256" key="1">
    <source>
        <dbReference type="SAM" id="Phobius"/>
    </source>
</evidence>
<dbReference type="RefSeq" id="WP_088570308.1">
    <property type="nucleotide sequence ID" value="NZ_FYEK01000008.1"/>
</dbReference>
<gene>
    <name evidence="2" type="ORF">SAMN02746019_00003000</name>
</gene>